<accession>U2VAA7</accession>
<evidence type="ECO:0000313" key="2">
    <source>
        <dbReference type="Proteomes" id="UP000016638"/>
    </source>
</evidence>
<reference evidence="1 2" key="1">
    <citation type="submission" date="2013-08" db="EMBL/GenBank/DDBJ databases">
        <authorList>
            <person name="Durkin A.S."/>
            <person name="Haft D.R."/>
            <person name="McCorrison J."/>
            <person name="Torralba M."/>
            <person name="Gillis M."/>
            <person name="Haft D.H."/>
            <person name="Methe B."/>
            <person name="Sutton G."/>
            <person name="Nelson K.E."/>
        </authorList>
    </citation>
    <scope>NUCLEOTIDE SEQUENCE [LARGE SCALE GENOMIC DNA]</scope>
    <source>
        <strain evidence="1 2">F0195</strain>
    </source>
</reference>
<dbReference type="AlphaFoldDB" id="U2VAA7"/>
<proteinExistence type="predicted"/>
<dbReference type="EMBL" id="AWEZ01000029">
    <property type="protein sequence ID" value="ERL09541.1"/>
    <property type="molecule type" value="Genomic_DNA"/>
</dbReference>
<evidence type="ECO:0000313" key="1">
    <source>
        <dbReference type="EMBL" id="ERL09541.1"/>
    </source>
</evidence>
<organism evidence="1 2">
    <name type="scientific">Olsenella profusa F0195</name>
    <dbReference type="NCBI Taxonomy" id="1125712"/>
    <lineage>
        <taxon>Bacteria</taxon>
        <taxon>Bacillati</taxon>
        <taxon>Actinomycetota</taxon>
        <taxon>Coriobacteriia</taxon>
        <taxon>Coriobacteriales</taxon>
        <taxon>Atopobiaceae</taxon>
        <taxon>Olsenella</taxon>
    </lineage>
</organism>
<gene>
    <name evidence="1" type="ORF">HMPREF1316_1630</name>
</gene>
<dbReference type="eggNOG" id="ENOG503497P">
    <property type="taxonomic scope" value="Bacteria"/>
</dbReference>
<protein>
    <submittedName>
        <fullName evidence="1">Uncharacterized protein</fullName>
    </submittedName>
</protein>
<sequence length="174" mass="19535">MLGPQKMEVLAMGCDDKALTVTVELAPETARVASEQAARAGVGLDEYVRALVAEEVERRRPWRFEIEFDEQKAREHGYDVETLYEYVGKNVEPMGNVRVGRGTWQVRDGADEFRAQPVALSDLVRMGWVMENVASITSYDEDGTPEDYLQVIKEVSPQLLDPMQKPCARKPSGT</sequence>
<comment type="caution">
    <text evidence="1">The sequence shown here is derived from an EMBL/GenBank/DDBJ whole genome shotgun (WGS) entry which is preliminary data.</text>
</comment>
<dbReference type="Proteomes" id="UP000016638">
    <property type="component" value="Unassembled WGS sequence"/>
</dbReference>
<dbReference type="PATRIC" id="fig|1125712.3.peg.729"/>
<keyword evidence="2" id="KW-1185">Reference proteome</keyword>
<name>U2VAA7_9ACTN</name>